<feature type="domain" description="Dienelactone hydrolase" evidence="2">
    <location>
        <begin position="33"/>
        <end position="254"/>
    </location>
</feature>
<reference evidence="3 4" key="1">
    <citation type="submission" date="2022-10" db="EMBL/GenBank/DDBJ databases">
        <title>Luteolibacter arcticus strain CCTCC AB 2014275, whole genome shotgun sequencing project.</title>
        <authorList>
            <person name="Zhao G."/>
            <person name="Shen L."/>
        </authorList>
    </citation>
    <scope>NUCLEOTIDE SEQUENCE [LARGE SCALE GENOMIC DNA]</scope>
    <source>
        <strain evidence="3 4">CCTCC AB 2014275</strain>
    </source>
</reference>
<proteinExistence type="predicted"/>
<dbReference type="Proteomes" id="UP001320876">
    <property type="component" value="Unassembled WGS sequence"/>
</dbReference>
<dbReference type="GO" id="GO:0016787">
    <property type="term" value="F:hydrolase activity"/>
    <property type="evidence" value="ECO:0007669"/>
    <property type="project" value="UniProtKB-KW"/>
</dbReference>
<protein>
    <submittedName>
        <fullName evidence="3">Dienelactone hydrolase family protein</fullName>
    </submittedName>
</protein>
<feature type="signal peptide" evidence="1">
    <location>
        <begin position="1"/>
        <end position="16"/>
    </location>
</feature>
<dbReference type="InterPro" id="IPR002925">
    <property type="entry name" value="Dienelactn_hydro"/>
</dbReference>
<accession>A0ABT3GPG2</accession>
<dbReference type="PANTHER" id="PTHR22946:SF0">
    <property type="entry name" value="DIENELACTONE HYDROLASE DOMAIN-CONTAINING PROTEIN"/>
    <property type="match status" value="1"/>
</dbReference>
<organism evidence="3 4">
    <name type="scientific">Luteolibacter arcticus</name>
    <dbReference type="NCBI Taxonomy" id="1581411"/>
    <lineage>
        <taxon>Bacteria</taxon>
        <taxon>Pseudomonadati</taxon>
        <taxon>Verrucomicrobiota</taxon>
        <taxon>Verrucomicrobiia</taxon>
        <taxon>Verrucomicrobiales</taxon>
        <taxon>Verrucomicrobiaceae</taxon>
        <taxon>Luteolibacter</taxon>
    </lineage>
</organism>
<dbReference type="PANTHER" id="PTHR22946">
    <property type="entry name" value="DIENELACTONE HYDROLASE DOMAIN-CONTAINING PROTEIN-RELATED"/>
    <property type="match status" value="1"/>
</dbReference>
<keyword evidence="1" id="KW-0732">Signal</keyword>
<name>A0ABT3GPG2_9BACT</name>
<comment type="caution">
    <text evidence="3">The sequence shown here is derived from an EMBL/GenBank/DDBJ whole genome shotgun (WGS) entry which is preliminary data.</text>
</comment>
<evidence type="ECO:0000259" key="2">
    <source>
        <dbReference type="Pfam" id="PF01738"/>
    </source>
</evidence>
<sequence length="257" mass="27566">MKSLFLSLLAMGSASAALIEKSVEYEHDGVKLEGFHVYDDAVEGKRPAVMVIHQWTGLSDYEKERSRMLAQLGYNVLAADIYGKGVRPVPPAAGQEAGKYKGNRELYRGRLNAGLEVLKKDERTDTAKIAAIGYCFGGAGVLELARSGADIAGVVSFHGSLDAADGMAATKDGVKAKVLVCHGAVDPHVPTEQVQGFGKEMEDAGADWQLVAYGDAVHSFTQKMAGNDPSKGSAYNEKADKRSWEAMKSFFAEIFGK</sequence>
<dbReference type="Pfam" id="PF01738">
    <property type="entry name" value="DLH"/>
    <property type="match status" value="1"/>
</dbReference>
<dbReference type="EMBL" id="JAPDDT010000014">
    <property type="protein sequence ID" value="MCW1925414.1"/>
    <property type="molecule type" value="Genomic_DNA"/>
</dbReference>
<dbReference type="Gene3D" id="3.40.50.1820">
    <property type="entry name" value="alpha/beta hydrolase"/>
    <property type="match status" value="1"/>
</dbReference>
<evidence type="ECO:0000256" key="1">
    <source>
        <dbReference type="SAM" id="SignalP"/>
    </source>
</evidence>
<evidence type="ECO:0000313" key="4">
    <source>
        <dbReference type="Proteomes" id="UP001320876"/>
    </source>
</evidence>
<dbReference type="InterPro" id="IPR029058">
    <property type="entry name" value="AB_hydrolase_fold"/>
</dbReference>
<dbReference type="InterPro" id="IPR050261">
    <property type="entry name" value="FrsA_esterase"/>
</dbReference>
<dbReference type="SUPFAM" id="SSF53474">
    <property type="entry name" value="alpha/beta-Hydrolases"/>
    <property type="match status" value="1"/>
</dbReference>
<keyword evidence="4" id="KW-1185">Reference proteome</keyword>
<keyword evidence="3" id="KW-0378">Hydrolase</keyword>
<evidence type="ECO:0000313" key="3">
    <source>
        <dbReference type="EMBL" id="MCW1925414.1"/>
    </source>
</evidence>
<dbReference type="RefSeq" id="WP_264489522.1">
    <property type="nucleotide sequence ID" value="NZ_JAPDDT010000014.1"/>
</dbReference>
<gene>
    <name evidence="3" type="ORF">OKA05_22830</name>
</gene>
<feature type="chain" id="PRO_5046625349" evidence="1">
    <location>
        <begin position="17"/>
        <end position="257"/>
    </location>
</feature>